<dbReference type="PANTHER" id="PTHR32166">
    <property type="entry name" value="OSJNBA0013A04.12 PROTEIN"/>
    <property type="match status" value="1"/>
</dbReference>
<organism evidence="2 3">
    <name type="scientific">Nelumbo nucifera</name>
    <name type="common">Sacred lotus</name>
    <dbReference type="NCBI Taxonomy" id="4432"/>
    <lineage>
        <taxon>Eukaryota</taxon>
        <taxon>Viridiplantae</taxon>
        <taxon>Streptophyta</taxon>
        <taxon>Embryophyta</taxon>
        <taxon>Tracheophyta</taxon>
        <taxon>Spermatophyta</taxon>
        <taxon>Magnoliopsida</taxon>
        <taxon>Proteales</taxon>
        <taxon>Nelumbonaceae</taxon>
        <taxon>Nelumbo</taxon>
    </lineage>
</organism>
<gene>
    <name evidence="3" type="primary">LOC104612032</name>
</gene>
<dbReference type="RefSeq" id="XP_010277640.1">
    <property type="nucleotide sequence ID" value="XM_010279338.1"/>
</dbReference>
<protein>
    <submittedName>
        <fullName evidence="3">Uncharacterized protein LOC104612032</fullName>
    </submittedName>
</protein>
<reference evidence="3" key="1">
    <citation type="submission" date="2025-08" db="UniProtKB">
        <authorList>
            <consortium name="RefSeq"/>
        </authorList>
    </citation>
    <scope>IDENTIFICATION</scope>
</reference>
<dbReference type="PANTHER" id="PTHR32166:SF105">
    <property type="entry name" value="HAT DIMERIZATION DOMAIN-CONTAINING PROTEIN"/>
    <property type="match status" value="1"/>
</dbReference>
<dbReference type="InterPro" id="IPR007021">
    <property type="entry name" value="DUF659"/>
</dbReference>
<keyword evidence="2" id="KW-1185">Reference proteome</keyword>
<dbReference type="Pfam" id="PF04937">
    <property type="entry name" value="DUF659"/>
    <property type="match status" value="1"/>
</dbReference>
<dbReference type="GeneID" id="104612032"/>
<dbReference type="SUPFAM" id="SSF53098">
    <property type="entry name" value="Ribonuclease H-like"/>
    <property type="match status" value="1"/>
</dbReference>
<evidence type="ECO:0000313" key="3">
    <source>
        <dbReference type="RefSeq" id="XP_010277640.1"/>
    </source>
</evidence>
<evidence type="ECO:0000313" key="2">
    <source>
        <dbReference type="Proteomes" id="UP000189703"/>
    </source>
</evidence>
<dbReference type="Proteomes" id="UP000189703">
    <property type="component" value="Unplaced"/>
</dbReference>
<feature type="domain" description="DUF659" evidence="1">
    <location>
        <begin position="15"/>
        <end position="166"/>
    </location>
</feature>
<dbReference type="InParanoid" id="A0A1U8B918"/>
<accession>A0A1U8B918</accession>
<dbReference type="KEGG" id="nnu:104612032"/>
<dbReference type="AlphaFoldDB" id="A0A1U8B918"/>
<proteinExistence type="predicted"/>
<evidence type="ECO:0000259" key="1">
    <source>
        <dbReference type="Pfam" id="PF04937"/>
    </source>
</evidence>
<sequence length="222" mass="25568">MIDEIAKARKDVCRPTPYEIMERFLYEEVEELKSHFKTFFQKAEIYGLLIMCDGSTGPTKLSIINFMMYCNGQTMFNKSINACSDRHNAQYLFNLMNAVVDEVGAENVVQIVTDNGSAYKVAGKMLKQKRKHLYWTPCATHCLDLMFQDIAKVFMVSKVIERGKTITNSIYNHSIVLNLMRSFTNNRELIYSRPTCFATHYIALESLNSQMTALRCMIDSDE</sequence>
<dbReference type="InterPro" id="IPR012337">
    <property type="entry name" value="RNaseH-like_sf"/>
</dbReference>
<dbReference type="OrthoDB" id="1166299at2759"/>
<dbReference type="eggNOG" id="ENOG502RJJK">
    <property type="taxonomic scope" value="Eukaryota"/>
</dbReference>
<dbReference type="OMA" id="NKSINAC"/>
<name>A0A1U8B918_NELNU</name>